<sequence length="358" mass="36526">MRSRVSGVGLIAGLCLLLLSGIAAGAVWGTTDLPLTSVWRALYLGLSGHDLHPGSAEIIIWHIRLPRPILAAVVGAGLGLVGVAVQALVRNPLADPYLLGTSAGASLGTTCLLVFGGSALATATSSTLTFSLLPALAAFLGALLALILVWLCTSALGGFNTVAAPAGDPLTLILAGVAVGQLFSAATSFLVLRTDQQEQTRSVLYWLMGSLAGATWPQIPITLGVTLLGGIILFGLAKKLNALLLGDETALAVGVHPGSVRTSVFLVTSLMTGAIVAVSGAIGFVGLLIPHLGRFLVGANHRVLLPISAALGATLLVWVDVLCRVAAQTVGQELPINVLTAVLGAPLLLLLLARKRKP</sequence>
<dbReference type="CDD" id="cd06550">
    <property type="entry name" value="TM_ABC_iron-siderophores_like"/>
    <property type="match status" value="1"/>
</dbReference>
<dbReference type="Gene3D" id="1.10.3470.10">
    <property type="entry name" value="ABC transporter involved in vitamin B12 uptake, BtuC"/>
    <property type="match status" value="1"/>
</dbReference>
<dbReference type="Proteomes" id="UP000516320">
    <property type="component" value="Chromosome"/>
</dbReference>
<keyword evidence="6" id="KW-1133">Transmembrane helix</keyword>
<evidence type="ECO:0000256" key="5">
    <source>
        <dbReference type="ARBA" id="ARBA00022692"/>
    </source>
</evidence>
<evidence type="ECO:0000313" key="9">
    <source>
        <dbReference type="Proteomes" id="UP000516320"/>
    </source>
</evidence>
<dbReference type="InterPro" id="IPR000522">
    <property type="entry name" value="ABC_transptr_permease_BtuC"/>
</dbReference>
<evidence type="ECO:0000256" key="3">
    <source>
        <dbReference type="ARBA" id="ARBA00022448"/>
    </source>
</evidence>
<keyword evidence="4" id="KW-1003">Cell membrane</keyword>
<evidence type="ECO:0000256" key="2">
    <source>
        <dbReference type="ARBA" id="ARBA00007935"/>
    </source>
</evidence>
<evidence type="ECO:0000256" key="7">
    <source>
        <dbReference type="ARBA" id="ARBA00023136"/>
    </source>
</evidence>
<evidence type="ECO:0000313" key="8">
    <source>
        <dbReference type="EMBL" id="QNQ89406.1"/>
    </source>
</evidence>
<organism evidence="8 9">
    <name type="scientific">Corynebacterium poyangense</name>
    <dbReference type="NCBI Taxonomy" id="2684405"/>
    <lineage>
        <taxon>Bacteria</taxon>
        <taxon>Bacillati</taxon>
        <taxon>Actinomycetota</taxon>
        <taxon>Actinomycetes</taxon>
        <taxon>Mycobacteriales</taxon>
        <taxon>Corynebacteriaceae</taxon>
        <taxon>Corynebacterium</taxon>
    </lineage>
</organism>
<keyword evidence="7" id="KW-0472">Membrane</keyword>
<reference evidence="8 9" key="1">
    <citation type="submission" date="2019-12" db="EMBL/GenBank/DDBJ databases">
        <title>Corynebacterium sp. nov., isolated from feces of the Anser Albifrons in China.</title>
        <authorList>
            <person name="Liu Q."/>
        </authorList>
    </citation>
    <scope>NUCLEOTIDE SEQUENCE [LARGE SCALE GENOMIC DNA]</scope>
    <source>
        <strain evidence="8 9">4H37-19</strain>
    </source>
</reference>
<dbReference type="FunFam" id="1.10.3470.10:FF:000001">
    <property type="entry name" value="Vitamin B12 ABC transporter permease BtuC"/>
    <property type="match status" value="1"/>
</dbReference>
<dbReference type="PANTHER" id="PTHR30472">
    <property type="entry name" value="FERRIC ENTEROBACTIN TRANSPORT SYSTEM PERMEASE PROTEIN"/>
    <property type="match status" value="1"/>
</dbReference>
<keyword evidence="3" id="KW-0813">Transport</keyword>
<dbReference type="KEGG" id="cpoy:GP475_01250"/>
<dbReference type="Pfam" id="PF01032">
    <property type="entry name" value="FecCD"/>
    <property type="match status" value="1"/>
</dbReference>
<accession>A0A7H0SLI1</accession>
<dbReference type="GO" id="GO:0022857">
    <property type="term" value="F:transmembrane transporter activity"/>
    <property type="evidence" value="ECO:0007669"/>
    <property type="project" value="InterPro"/>
</dbReference>
<dbReference type="PANTHER" id="PTHR30472:SF67">
    <property type="entry name" value="PERMEASE OF ABC TRANSPORTER-RELATED"/>
    <property type="match status" value="1"/>
</dbReference>
<dbReference type="GO" id="GO:0033214">
    <property type="term" value="P:siderophore-iron import into cell"/>
    <property type="evidence" value="ECO:0007669"/>
    <property type="project" value="TreeGrafter"/>
</dbReference>
<evidence type="ECO:0000256" key="4">
    <source>
        <dbReference type="ARBA" id="ARBA00022475"/>
    </source>
</evidence>
<gene>
    <name evidence="8" type="ORF">GP475_01250</name>
</gene>
<proteinExistence type="inferred from homology"/>
<dbReference type="RefSeq" id="WP_187974862.1">
    <property type="nucleotide sequence ID" value="NZ_CP046884.1"/>
</dbReference>
<comment type="similarity">
    <text evidence="2">Belongs to the binding-protein-dependent transport system permease family. FecCD subfamily.</text>
</comment>
<name>A0A7H0SLI1_9CORY</name>
<evidence type="ECO:0000256" key="1">
    <source>
        <dbReference type="ARBA" id="ARBA00004651"/>
    </source>
</evidence>
<dbReference type="AlphaFoldDB" id="A0A7H0SLI1"/>
<protein>
    <submittedName>
        <fullName evidence="8">Iron chelate uptake ABC transporter family permease subunit</fullName>
    </submittedName>
</protein>
<dbReference type="GO" id="GO:0005886">
    <property type="term" value="C:plasma membrane"/>
    <property type="evidence" value="ECO:0007669"/>
    <property type="project" value="UniProtKB-SubCell"/>
</dbReference>
<dbReference type="InterPro" id="IPR037294">
    <property type="entry name" value="ABC_BtuC-like"/>
</dbReference>
<keyword evidence="9" id="KW-1185">Reference proteome</keyword>
<comment type="subcellular location">
    <subcellularLocation>
        <location evidence="1">Cell membrane</location>
        <topology evidence="1">Multi-pass membrane protein</topology>
    </subcellularLocation>
</comment>
<dbReference type="EMBL" id="CP046884">
    <property type="protein sequence ID" value="QNQ89406.1"/>
    <property type="molecule type" value="Genomic_DNA"/>
</dbReference>
<evidence type="ECO:0000256" key="6">
    <source>
        <dbReference type="ARBA" id="ARBA00022989"/>
    </source>
</evidence>
<dbReference type="SUPFAM" id="SSF81345">
    <property type="entry name" value="ABC transporter involved in vitamin B12 uptake, BtuC"/>
    <property type="match status" value="1"/>
</dbReference>
<keyword evidence="5" id="KW-0812">Transmembrane</keyword>